<reference evidence="2" key="1">
    <citation type="journal article" date="2023" name="Mol. Phylogenet. Evol.">
        <title>Genome-scale phylogeny and comparative genomics of the fungal order Sordariales.</title>
        <authorList>
            <person name="Hensen N."/>
            <person name="Bonometti L."/>
            <person name="Westerberg I."/>
            <person name="Brannstrom I.O."/>
            <person name="Guillou S."/>
            <person name="Cros-Aarteil S."/>
            <person name="Calhoun S."/>
            <person name="Haridas S."/>
            <person name="Kuo A."/>
            <person name="Mondo S."/>
            <person name="Pangilinan J."/>
            <person name="Riley R."/>
            <person name="LaButti K."/>
            <person name="Andreopoulos B."/>
            <person name="Lipzen A."/>
            <person name="Chen C."/>
            <person name="Yan M."/>
            <person name="Daum C."/>
            <person name="Ng V."/>
            <person name="Clum A."/>
            <person name="Steindorff A."/>
            <person name="Ohm R.A."/>
            <person name="Martin F."/>
            <person name="Silar P."/>
            <person name="Natvig D.O."/>
            <person name="Lalanne C."/>
            <person name="Gautier V."/>
            <person name="Ament-Velasquez S.L."/>
            <person name="Kruys A."/>
            <person name="Hutchinson M.I."/>
            <person name="Powell A.J."/>
            <person name="Barry K."/>
            <person name="Miller A.N."/>
            <person name="Grigoriev I.V."/>
            <person name="Debuchy R."/>
            <person name="Gladieux P."/>
            <person name="Hiltunen Thoren M."/>
            <person name="Johannesson H."/>
        </authorList>
    </citation>
    <scope>NUCLEOTIDE SEQUENCE</scope>
    <source>
        <strain evidence="2">CBS 333.67</strain>
    </source>
</reference>
<dbReference type="EMBL" id="JAUDZG010000004">
    <property type="protein sequence ID" value="KAK3305038.1"/>
    <property type="molecule type" value="Genomic_DNA"/>
</dbReference>
<comment type="caution">
    <text evidence="2">The sequence shown here is derived from an EMBL/GenBank/DDBJ whole genome shotgun (WGS) entry which is preliminary data.</text>
</comment>
<name>A0AAJ0GRX6_9PEZI</name>
<dbReference type="RefSeq" id="XP_062720818.1">
    <property type="nucleotide sequence ID" value="XM_062862398.1"/>
</dbReference>
<dbReference type="AlphaFoldDB" id="A0AAJ0GRX6"/>
<feature type="coiled-coil region" evidence="1">
    <location>
        <begin position="70"/>
        <end position="122"/>
    </location>
</feature>
<evidence type="ECO:0000256" key="1">
    <source>
        <dbReference type="SAM" id="Coils"/>
    </source>
</evidence>
<evidence type="ECO:0000313" key="3">
    <source>
        <dbReference type="Proteomes" id="UP001273166"/>
    </source>
</evidence>
<dbReference type="Proteomes" id="UP001273166">
    <property type="component" value="Unassembled WGS sequence"/>
</dbReference>
<accession>A0AAJ0GRX6</accession>
<gene>
    <name evidence="2" type="ORF">B0T15DRAFT_187410</name>
</gene>
<evidence type="ECO:0000313" key="2">
    <source>
        <dbReference type="EMBL" id="KAK3305038.1"/>
    </source>
</evidence>
<keyword evidence="1" id="KW-0175">Coiled coil</keyword>
<keyword evidence="3" id="KW-1185">Reference proteome</keyword>
<organism evidence="2 3">
    <name type="scientific">Chaetomium strumarium</name>
    <dbReference type="NCBI Taxonomy" id="1170767"/>
    <lineage>
        <taxon>Eukaryota</taxon>
        <taxon>Fungi</taxon>
        <taxon>Dikarya</taxon>
        <taxon>Ascomycota</taxon>
        <taxon>Pezizomycotina</taxon>
        <taxon>Sordariomycetes</taxon>
        <taxon>Sordariomycetidae</taxon>
        <taxon>Sordariales</taxon>
        <taxon>Chaetomiaceae</taxon>
        <taxon>Chaetomium</taxon>
    </lineage>
</organism>
<protein>
    <submittedName>
        <fullName evidence="2">Uncharacterized protein</fullName>
    </submittedName>
</protein>
<reference evidence="2" key="2">
    <citation type="submission" date="2023-06" db="EMBL/GenBank/DDBJ databases">
        <authorList>
            <consortium name="Lawrence Berkeley National Laboratory"/>
            <person name="Mondo S.J."/>
            <person name="Hensen N."/>
            <person name="Bonometti L."/>
            <person name="Westerberg I."/>
            <person name="Brannstrom I.O."/>
            <person name="Guillou S."/>
            <person name="Cros-Aarteil S."/>
            <person name="Calhoun S."/>
            <person name="Haridas S."/>
            <person name="Kuo A."/>
            <person name="Pangilinan J."/>
            <person name="Riley R."/>
            <person name="Labutti K."/>
            <person name="Andreopoulos B."/>
            <person name="Lipzen A."/>
            <person name="Chen C."/>
            <person name="Yanf M."/>
            <person name="Daum C."/>
            <person name="Ng V."/>
            <person name="Clum A."/>
            <person name="Steindorff A."/>
            <person name="Ohm R."/>
            <person name="Martin F."/>
            <person name="Silar P."/>
            <person name="Natvig D."/>
            <person name="Lalanne C."/>
            <person name="Gautier V."/>
            <person name="Ament-Velasquez S.L."/>
            <person name="Kruys A."/>
            <person name="Hutchinson M.I."/>
            <person name="Powell A.J."/>
            <person name="Barry K."/>
            <person name="Miller A.N."/>
            <person name="Grigoriev I.V."/>
            <person name="Debuchy R."/>
            <person name="Gladieux P."/>
            <person name="Thoren M.H."/>
            <person name="Johannesson H."/>
        </authorList>
    </citation>
    <scope>NUCLEOTIDE SEQUENCE</scope>
    <source>
        <strain evidence="2">CBS 333.67</strain>
    </source>
</reference>
<proteinExistence type="predicted"/>
<sequence>MGHSGPVFENDYQTAVVRTNLAAIAFGPKAVRRDETLFNELRNMTLSRDEGAPIKVSEAQIAKFRERRDIAKLRSEIQHTTDKLEKSRLRGQIGRIIETCKRLKLEEDRQAYFKEADRLRLQGVEPTPAPGRGGRG</sequence>
<dbReference type="GeneID" id="87881227"/>